<evidence type="ECO:0000313" key="2">
    <source>
        <dbReference type="EMBL" id="ABD79455.1"/>
    </source>
</evidence>
<dbReference type="EMBL" id="CP000282">
    <property type="protein sequence ID" value="ABD79455.1"/>
    <property type="molecule type" value="Genomic_DNA"/>
</dbReference>
<reference evidence="2 3" key="1">
    <citation type="journal article" date="2008" name="PLoS Genet.">
        <title>Complete genome sequence of the complex carbohydrate-degrading marine bacterium, Saccharophagus degradans strain 2-40 T.</title>
        <authorList>
            <person name="Weiner R.M."/>
            <person name="Taylor L.E.II."/>
            <person name="Henrissat B."/>
            <person name="Hauser L."/>
            <person name="Land M."/>
            <person name="Coutinho P.M."/>
            <person name="Rancurel C."/>
            <person name="Saunders E.H."/>
            <person name="Longmire A.G."/>
            <person name="Zhang H."/>
            <person name="Bayer E.A."/>
            <person name="Gilbert H.J."/>
            <person name="Larimer F."/>
            <person name="Zhulin I.B."/>
            <person name="Ekborg N.A."/>
            <person name="Lamed R."/>
            <person name="Richardson P.M."/>
            <person name="Borovok I."/>
            <person name="Hutcheson S."/>
        </authorList>
    </citation>
    <scope>NUCLEOTIDE SEQUENCE [LARGE SCALE GENOMIC DNA]</scope>
    <source>
        <strain evidence="3">2-40 / ATCC 43961 / DSM 17024</strain>
    </source>
</reference>
<dbReference type="eggNOG" id="ENOG50347ZT">
    <property type="taxonomic scope" value="Bacteria"/>
</dbReference>
<proteinExistence type="predicted"/>
<organism evidence="2 3">
    <name type="scientific">Saccharophagus degradans (strain 2-40 / ATCC 43961 / DSM 17024)</name>
    <dbReference type="NCBI Taxonomy" id="203122"/>
    <lineage>
        <taxon>Bacteria</taxon>
        <taxon>Pseudomonadati</taxon>
        <taxon>Pseudomonadota</taxon>
        <taxon>Gammaproteobacteria</taxon>
        <taxon>Cellvibrionales</taxon>
        <taxon>Cellvibrionaceae</taxon>
        <taxon>Saccharophagus</taxon>
    </lineage>
</organism>
<dbReference type="AlphaFoldDB" id="Q21PC4"/>
<feature type="compositionally biased region" description="Basic and acidic residues" evidence="1">
    <location>
        <begin position="362"/>
        <end position="386"/>
    </location>
</feature>
<sequence length="610" mass="69958">MRSTNDYIVTIAPPGLWWVRWIDQVAPPYRKGSTPQVRVILEEIDESRQEPLTSNHIFPTPGRKKPILVDAGMIPLIPIGTVIQDRKICGFIPSPIKHFKIDTDNCIEQSVTEELPDKPQWWRPELPYRPISRKLFPLDGYLNGNCTIFTSANSTIATPDCEIFRCFYAPISYLANIFLSTSIVDEYIEQLIQSSDSYYCEKNNTIEIVIRKGFPSDHKLFLANLLIHPYGRRCLNYLSGSLLSDEGNLKALIPFRTSSLKVSGRCYKLCEHTNRYLLYNITHVDWPDDYPDINYRYDKSNEKGKSSSDSDKPNPYSQYSPTYYNLDDSAEDPPTILNEEEPSAPNPTPIKGLNATWSNQPKEFKKPKEISESYSDEEKSDPKYRTTSEISTGNPFGTKAGIANGEAVPEPADYPITERFGLILKIMSMLVQHPQIKSVKSVNPKIVTITRSGRAAHEFPKEYQMNPMSKVKTRLSWSTLKIGKADKIPRAAFIFEIKDMYNRTTYWIEIESTQTVSYHSVKYKYIDNEKSTNHEDIKLMLTLIALGKGKKKEIMMLSQKYFPEVNIDFWKHKFSSKNELDLKDVLNEILSIGLFDYLKWCSNSSPTQST</sequence>
<evidence type="ECO:0000256" key="1">
    <source>
        <dbReference type="SAM" id="MobiDB-lite"/>
    </source>
</evidence>
<dbReference type="KEGG" id="sde:Sde_0191"/>
<protein>
    <submittedName>
        <fullName evidence="2">Uncharacterized protein</fullName>
    </submittedName>
</protein>
<keyword evidence="3" id="KW-1185">Reference proteome</keyword>
<gene>
    <name evidence="2" type="ordered locus">Sde_0191</name>
</gene>
<accession>Q21PC4</accession>
<dbReference type="Proteomes" id="UP000001947">
    <property type="component" value="Chromosome"/>
</dbReference>
<feature type="region of interest" description="Disordered" evidence="1">
    <location>
        <begin position="300"/>
        <end position="397"/>
    </location>
</feature>
<evidence type="ECO:0000313" key="3">
    <source>
        <dbReference type="Proteomes" id="UP000001947"/>
    </source>
</evidence>
<feature type="compositionally biased region" description="Basic and acidic residues" evidence="1">
    <location>
        <begin position="300"/>
        <end position="312"/>
    </location>
</feature>
<dbReference type="HOGENOM" id="CLU_447514_0_0_6"/>
<name>Q21PC4_SACD2</name>